<evidence type="ECO:0000256" key="3">
    <source>
        <dbReference type="ARBA" id="ARBA00022670"/>
    </source>
</evidence>
<protein>
    <submittedName>
        <fullName evidence="13">Insulinase family protein</fullName>
    </submittedName>
</protein>
<keyword evidence="14" id="KW-1185">Reference proteome</keyword>
<dbReference type="Pfam" id="PF00675">
    <property type="entry name" value="Peptidase_M16"/>
    <property type="match status" value="1"/>
</dbReference>
<evidence type="ECO:0000256" key="5">
    <source>
        <dbReference type="ARBA" id="ARBA00022801"/>
    </source>
</evidence>
<keyword evidence="5" id="KW-0378">Hydrolase</keyword>
<keyword evidence="4" id="KW-0479">Metal-binding</keyword>
<dbReference type="Gene3D" id="3.30.830.10">
    <property type="entry name" value="Metalloenzyme, LuxS/M16 peptidase-like"/>
    <property type="match status" value="4"/>
</dbReference>
<evidence type="ECO:0000256" key="1">
    <source>
        <dbReference type="ARBA" id="ARBA00001947"/>
    </source>
</evidence>
<feature type="domain" description="Peptidase M16 C-terminal" evidence="12">
    <location>
        <begin position="719"/>
        <end position="881"/>
    </location>
</feature>
<comment type="cofactor">
    <cofactor evidence="1">
        <name>Zn(2+)</name>
        <dbReference type="ChEBI" id="CHEBI:29105"/>
    </cofactor>
</comment>
<dbReference type="InterPro" id="IPR050626">
    <property type="entry name" value="Peptidase_M16"/>
</dbReference>
<evidence type="ECO:0000256" key="2">
    <source>
        <dbReference type="ARBA" id="ARBA00007261"/>
    </source>
</evidence>
<evidence type="ECO:0000256" key="6">
    <source>
        <dbReference type="ARBA" id="ARBA00022833"/>
    </source>
</evidence>
<feature type="compositionally biased region" description="Basic and acidic residues" evidence="9">
    <location>
        <begin position="749"/>
        <end position="768"/>
    </location>
</feature>
<dbReference type="PANTHER" id="PTHR43690">
    <property type="entry name" value="NARDILYSIN"/>
    <property type="match status" value="1"/>
</dbReference>
<dbReference type="InterPro" id="IPR011249">
    <property type="entry name" value="Metalloenz_LuxS/M16"/>
</dbReference>
<sequence length="954" mass="104146">MRYPILLACLPFLLCVSPIDTALANGAAPDAPRVTSPPTPTWAFEKSDIALDPQFHFGTLPNGLRYIVRHNAYPAGTALVRMVVHTGSLDEKPRERGLAHFLEHMAFNGSQRVPEGQMVPLLEREGLAFGADTNASTGFEDTTYKLDLPRSDPALLDTALMLMRETASNLTLAPAAIDRERGVILSEMRDRNTFSFRNTREAYRFLYPRARFAERFAIGKASTVKSASAKALRRLYERTYVPANVTLIIVGDVDTQAVEAAIARHFADWQGPAPIPQPDAGPIAPHDAGRTDLYIDPLLSERLTVVRSGPWLDEPDSIAQRQENLLRLIGYNIVNRRLQKLSRLPSPPFRGAGFGTGDVFKAARTTRLVIDSTDGGWRQGLDAALAQVRRALAQGFTQGEVDEQLAAIRASLTVAANSAETRSNAALTAAALQLLSDDLVPSTPASALDRFTRFAPDVTPERVLAAMRREALALDNPLIRFEGRQAPAGGAAALREAWNQAMAAPIVHDPAQASAPFAYTGFGVPGTVVSERREPQLGIREIRFANGVMLNLHRSALEKDKVRVRVAIDGGDRLDTLDNPTATEMAAYLPQGGLGKNSRDDLDTIFAGHTLDFDFASQTTRFVSKATTTAQDLPTQLDLIAALVTDPGYRREGEVQYHQAISQYFAQRDGTPGSALQAGLGAILSDQDPRFSLQPLATYDALSYAGLKQAIGDRLDHGAIEIALVGDIDEDAAIAEVARTFGALPPRESAFHDNNDQPPRRFTSDRQPRVLHHTGPRDQALLRLTWPTRDDADPIDTLRLELLERVTRIALTDELREALGKTYSPGATSALSHAWKGYGTFAITASVDIRELAATRTAMRRVIAALRAAPVSADTLLRARQPMLEAFDNALKTNGGWMSLVDNAQSEPERITRFLKGRERLEALSAADVQAMAQRYLDPDTALEIRVLPEGVNN</sequence>
<dbReference type="Pfam" id="PF05193">
    <property type="entry name" value="Peptidase_M16_C"/>
    <property type="match status" value="2"/>
</dbReference>
<feature type="domain" description="Peptidase M16 C-terminal" evidence="12">
    <location>
        <begin position="227"/>
        <end position="406"/>
    </location>
</feature>
<evidence type="ECO:0000256" key="8">
    <source>
        <dbReference type="RuleBase" id="RU004447"/>
    </source>
</evidence>
<proteinExistence type="inferred from homology"/>
<dbReference type="InterPro" id="IPR001431">
    <property type="entry name" value="Pept_M16_Zn_BS"/>
</dbReference>
<organism evidence="13 14">
    <name type="scientific">Novosphingobium organovorum</name>
    <dbReference type="NCBI Taxonomy" id="2930092"/>
    <lineage>
        <taxon>Bacteria</taxon>
        <taxon>Pseudomonadati</taxon>
        <taxon>Pseudomonadota</taxon>
        <taxon>Alphaproteobacteria</taxon>
        <taxon>Sphingomonadales</taxon>
        <taxon>Sphingomonadaceae</taxon>
        <taxon>Novosphingobium</taxon>
    </lineage>
</organism>
<keyword evidence="7" id="KW-0482">Metalloprotease</keyword>
<evidence type="ECO:0000256" key="7">
    <source>
        <dbReference type="ARBA" id="ARBA00023049"/>
    </source>
</evidence>
<feature type="region of interest" description="Disordered" evidence="9">
    <location>
        <begin position="746"/>
        <end position="772"/>
    </location>
</feature>
<evidence type="ECO:0000256" key="9">
    <source>
        <dbReference type="SAM" id="MobiDB-lite"/>
    </source>
</evidence>
<evidence type="ECO:0000313" key="14">
    <source>
        <dbReference type="Proteomes" id="UP001162881"/>
    </source>
</evidence>
<gene>
    <name evidence="13" type="ORF">MTR62_02620</name>
</gene>
<comment type="similarity">
    <text evidence="2 8">Belongs to the peptidase M16 family.</text>
</comment>
<dbReference type="InterPro" id="IPR011765">
    <property type="entry name" value="Pept_M16_N"/>
</dbReference>
<evidence type="ECO:0000256" key="10">
    <source>
        <dbReference type="SAM" id="SignalP"/>
    </source>
</evidence>
<dbReference type="RefSeq" id="WP_244016728.1">
    <property type="nucleotide sequence ID" value="NZ_JALHLF010000005.1"/>
</dbReference>
<evidence type="ECO:0000313" key="13">
    <source>
        <dbReference type="EMBL" id="MCJ2181608.1"/>
    </source>
</evidence>
<dbReference type="InterPro" id="IPR007863">
    <property type="entry name" value="Peptidase_M16_C"/>
</dbReference>
<keyword evidence="3" id="KW-0645">Protease</keyword>
<reference evidence="13" key="1">
    <citation type="submission" date="2022-03" db="EMBL/GenBank/DDBJ databases">
        <title>Identification of a novel bacterium isolated from mangrove sediments.</title>
        <authorList>
            <person name="Pan X."/>
        </authorList>
    </citation>
    <scope>NUCLEOTIDE SEQUENCE</scope>
    <source>
        <strain evidence="13">B1949</strain>
    </source>
</reference>
<keyword evidence="6" id="KW-0862">Zinc</keyword>
<dbReference type="EMBL" id="JALHLF010000005">
    <property type="protein sequence ID" value="MCJ2181608.1"/>
    <property type="molecule type" value="Genomic_DNA"/>
</dbReference>
<keyword evidence="10" id="KW-0732">Signal</keyword>
<accession>A0ABT0B9S2</accession>
<evidence type="ECO:0000259" key="12">
    <source>
        <dbReference type="Pfam" id="PF05193"/>
    </source>
</evidence>
<dbReference type="SUPFAM" id="SSF63411">
    <property type="entry name" value="LuxS/MPP-like metallohydrolase"/>
    <property type="match status" value="3"/>
</dbReference>
<comment type="caution">
    <text evidence="13">The sequence shown here is derived from an EMBL/GenBank/DDBJ whole genome shotgun (WGS) entry which is preliminary data.</text>
</comment>
<name>A0ABT0B9S2_9SPHN</name>
<feature type="signal peptide" evidence="10">
    <location>
        <begin position="1"/>
        <end position="22"/>
    </location>
</feature>
<dbReference type="Proteomes" id="UP001162881">
    <property type="component" value="Unassembled WGS sequence"/>
</dbReference>
<feature type="chain" id="PRO_5045719928" evidence="10">
    <location>
        <begin position="23"/>
        <end position="954"/>
    </location>
</feature>
<evidence type="ECO:0000259" key="11">
    <source>
        <dbReference type="Pfam" id="PF00675"/>
    </source>
</evidence>
<feature type="domain" description="Peptidase M16 N-terminal" evidence="11">
    <location>
        <begin position="68"/>
        <end position="192"/>
    </location>
</feature>
<dbReference type="PROSITE" id="PS00143">
    <property type="entry name" value="INSULINASE"/>
    <property type="match status" value="1"/>
</dbReference>
<evidence type="ECO:0000256" key="4">
    <source>
        <dbReference type="ARBA" id="ARBA00022723"/>
    </source>
</evidence>
<dbReference type="PANTHER" id="PTHR43690:SF17">
    <property type="entry name" value="PROTEIN YHJJ"/>
    <property type="match status" value="1"/>
</dbReference>